<dbReference type="AlphaFoldDB" id="A0A1Q9C213"/>
<protein>
    <submittedName>
        <fullName evidence="1">Uncharacterized protein</fullName>
    </submittedName>
</protein>
<sequence length="364" mass="40057">MGVASLPAIPQSAASKLYSGEFEDAASRTPSTTIPLNKRKDVLGGNAGQIAHILPHRQTCARVWTAVLRTLFQDRPSGVALQRLVHGIKKFPEYCLRNVHWNKLCLWSEGTLFDSERAVCFMPCMSLKQMLAWQGEEYHAIVVGASADFYRKQGVGSQHQPATDGDIQTAFEGLNRLLRHLASRAVSQAVLKEVPQPQISAWQKNTGQQPDSYSLCHAFHDSLRQAHVRKVVATAMKTGMKFARVHFQQTSFNWSTTGQFDSVPHPAPHPLLLAIRACNAFVYHTSGNKHLPLPACMPASHPDEHDSDGISQLRAVLPDICRDVQVLSLGEACRLRAAASNGTVLESQRLRTATQVMGDVAWAA</sequence>
<reference evidence="1 2" key="1">
    <citation type="submission" date="2016-02" db="EMBL/GenBank/DDBJ databases">
        <title>Genome analysis of coral dinoflagellate symbionts highlights evolutionary adaptations to a symbiotic lifestyle.</title>
        <authorList>
            <person name="Aranda M."/>
            <person name="Li Y."/>
            <person name="Liew Y.J."/>
            <person name="Baumgarten S."/>
            <person name="Simakov O."/>
            <person name="Wilson M."/>
            <person name="Piel J."/>
            <person name="Ashoor H."/>
            <person name="Bougouffa S."/>
            <person name="Bajic V.B."/>
            <person name="Ryu T."/>
            <person name="Ravasi T."/>
            <person name="Bayer T."/>
            <person name="Micklem G."/>
            <person name="Kim H."/>
            <person name="Bhak J."/>
            <person name="Lajeunesse T.C."/>
            <person name="Voolstra C.R."/>
        </authorList>
    </citation>
    <scope>NUCLEOTIDE SEQUENCE [LARGE SCALE GENOMIC DNA]</scope>
    <source>
        <strain evidence="1 2">CCMP2467</strain>
    </source>
</reference>
<dbReference type="Proteomes" id="UP000186817">
    <property type="component" value="Unassembled WGS sequence"/>
</dbReference>
<name>A0A1Q9C213_SYMMI</name>
<dbReference type="EMBL" id="LSRX01001879">
    <property type="protein sequence ID" value="OLP76951.1"/>
    <property type="molecule type" value="Genomic_DNA"/>
</dbReference>
<accession>A0A1Q9C213</accession>
<dbReference type="OrthoDB" id="408054at2759"/>
<proteinExistence type="predicted"/>
<evidence type="ECO:0000313" key="1">
    <source>
        <dbReference type="EMBL" id="OLP76951.1"/>
    </source>
</evidence>
<gene>
    <name evidence="1" type="ORF">AK812_SmicGene43048</name>
</gene>
<evidence type="ECO:0000313" key="2">
    <source>
        <dbReference type="Proteomes" id="UP000186817"/>
    </source>
</evidence>
<keyword evidence="2" id="KW-1185">Reference proteome</keyword>
<organism evidence="1 2">
    <name type="scientific">Symbiodinium microadriaticum</name>
    <name type="common">Dinoflagellate</name>
    <name type="synonym">Zooxanthella microadriatica</name>
    <dbReference type="NCBI Taxonomy" id="2951"/>
    <lineage>
        <taxon>Eukaryota</taxon>
        <taxon>Sar</taxon>
        <taxon>Alveolata</taxon>
        <taxon>Dinophyceae</taxon>
        <taxon>Suessiales</taxon>
        <taxon>Symbiodiniaceae</taxon>
        <taxon>Symbiodinium</taxon>
    </lineage>
</organism>
<comment type="caution">
    <text evidence="1">The sequence shown here is derived from an EMBL/GenBank/DDBJ whole genome shotgun (WGS) entry which is preliminary data.</text>
</comment>